<dbReference type="InterPro" id="IPR011722">
    <property type="entry name" value="Hemimethylated_DNA-bd_dom"/>
</dbReference>
<name>A0A6A5U133_9PLEO</name>
<dbReference type="SMART" id="SM00256">
    <property type="entry name" value="FBOX"/>
    <property type="match status" value="1"/>
</dbReference>
<organism evidence="2 3">
    <name type="scientific">Byssothecium circinans</name>
    <dbReference type="NCBI Taxonomy" id="147558"/>
    <lineage>
        <taxon>Eukaryota</taxon>
        <taxon>Fungi</taxon>
        <taxon>Dikarya</taxon>
        <taxon>Ascomycota</taxon>
        <taxon>Pezizomycotina</taxon>
        <taxon>Dothideomycetes</taxon>
        <taxon>Pleosporomycetidae</taxon>
        <taxon>Pleosporales</taxon>
        <taxon>Massarineae</taxon>
        <taxon>Massarinaceae</taxon>
        <taxon>Byssothecium</taxon>
    </lineage>
</organism>
<evidence type="ECO:0000313" key="2">
    <source>
        <dbReference type="EMBL" id="KAF1956716.1"/>
    </source>
</evidence>
<dbReference type="Pfam" id="PF08755">
    <property type="entry name" value="YccV-like"/>
    <property type="match status" value="1"/>
</dbReference>
<dbReference type="Pfam" id="PF12937">
    <property type="entry name" value="F-box-like"/>
    <property type="match status" value="1"/>
</dbReference>
<evidence type="ECO:0000259" key="1">
    <source>
        <dbReference type="PROSITE" id="PS50181"/>
    </source>
</evidence>
<dbReference type="AlphaFoldDB" id="A0A6A5U133"/>
<dbReference type="SUPFAM" id="SSF81383">
    <property type="entry name" value="F-box domain"/>
    <property type="match status" value="1"/>
</dbReference>
<feature type="domain" description="F-box" evidence="1">
    <location>
        <begin position="2"/>
        <end position="48"/>
    </location>
</feature>
<dbReference type="Pfam" id="PF13369">
    <property type="entry name" value="Transglut_core2"/>
    <property type="match status" value="1"/>
</dbReference>
<keyword evidence="3" id="KW-1185">Reference proteome</keyword>
<dbReference type="Proteomes" id="UP000800035">
    <property type="component" value="Unassembled WGS sequence"/>
</dbReference>
<evidence type="ECO:0000313" key="3">
    <source>
        <dbReference type="Proteomes" id="UP000800035"/>
    </source>
</evidence>
<proteinExistence type="predicted"/>
<dbReference type="NCBIfam" id="TIGR02097">
    <property type="entry name" value="yccV"/>
    <property type="match status" value="1"/>
</dbReference>
<dbReference type="SUPFAM" id="SSF141255">
    <property type="entry name" value="YccV-like"/>
    <property type="match status" value="1"/>
</dbReference>
<protein>
    <submittedName>
        <fullName evidence="2">YccV-like-domain-containing protein</fullName>
    </submittedName>
</protein>
<dbReference type="InterPro" id="IPR001810">
    <property type="entry name" value="F-box_dom"/>
</dbReference>
<dbReference type="EMBL" id="ML976991">
    <property type="protein sequence ID" value="KAF1956716.1"/>
    <property type="molecule type" value="Genomic_DNA"/>
</dbReference>
<reference evidence="2" key="1">
    <citation type="journal article" date="2020" name="Stud. Mycol.">
        <title>101 Dothideomycetes genomes: a test case for predicting lifestyles and emergence of pathogens.</title>
        <authorList>
            <person name="Haridas S."/>
            <person name="Albert R."/>
            <person name="Binder M."/>
            <person name="Bloem J."/>
            <person name="Labutti K."/>
            <person name="Salamov A."/>
            <person name="Andreopoulos B."/>
            <person name="Baker S."/>
            <person name="Barry K."/>
            <person name="Bills G."/>
            <person name="Bluhm B."/>
            <person name="Cannon C."/>
            <person name="Castanera R."/>
            <person name="Culley D."/>
            <person name="Daum C."/>
            <person name="Ezra D."/>
            <person name="Gonzalez J."/>
            <person name="Henrissat B."/>
            <person name="Kuo A."/>
            <person name="Liang C."/>
            <person name="Lipzen A."/>
            <person name="Lutzoni F."/>
            <person name="Magnuson J."/>
            <person name="Mondo S."/>
            <person name="Nolan M."/>
            <person name="Ohm R."/>
            <person name="Pangilinan J."/>
            <person name="Park H.-J."/>
            <person name="Ramirez L."/>
            <person name="Alfaro M."/>
            <person name="Sun H."/>
            <person name="Tritt A."/>
            <person name="Yoshinaga Y."/>
            <person name="Zwiers L.-H."/>
            <person name="Turgeon B."/>
            <person name="Goodwin S."/>
            <person name="Spatafora J."/>
            <person name="Crous P."/>
            <person name="Grigoriev I."/>
        </authorList>
    </citation>
    <scope>NUCLEOTIDE SEQUENCE</scope>
    <source>
        <strain evidence="2">CBS 675.92</strain>
    </source>
</reference>
<dbReference type="PANTHER" id="PTHR31350">
    <property type="entry name" value="SI:DKEY-261L7.2"/>
    <property type="match status" value="1"/>
</dbReference>
<dbReference type="PANTHER" id="PTHR31350:SF27">
    <property type="entry name" value="HEMIMETHYLATED DNA-BINDING DOMAIN-CONTAINING PROTEIN"/>
    <property type="match status" value="1"/>
</dbReference>
<dbReference type="GO" id="GO:0003677">
    <property type="term" value="F:DNA binding"/>
    <property type="evidence" value="ECO:0007669"/>
    <property type="project" value="InterPro"/>
</dbReference>
<dbReference type="Gene3D" id="1.20.1280.50">
    <property type="match status" value="1"/>
</dbReference>
<sequence>MTRTFVQLPTELLEAIFFHLEPQSLLSVSQTNRFINSITHAPSIWRNLCQKHYQTWAPHHDIAAKLTGPLSSVDWRSLFVYRVNVEREALRLLNCILESPTNRIRHINQIADFGYDVKETLLKQLGCPDDAEDVLARRYYAKVVLERIQRDMSISVWRDLLNGEDVPIEIALGAYDMFTRIGPDVEFETITTDLDQLAAALLKQHPGLPECDTRSKACTVASFLREQGFNGVSDALYEALRNSFIGFALHSQNHESLPLISVAIFCALARQVGLDARPCAVLSHVYCIVHAPKNYTLDGDYKPTSTDELHTMYLDPFRTSSEIPSSDLHNMLREIGIPTAEHGRFLAPTDTRNMVLRTARNIMNSVQIIRGRDVGTNGINSTWRDSYPDIDASFYAAVWSMTILGPREGAFGGFSDMAARRRQYLPYLIDHLRSHHPWDVTLFQRYVLPFFDNERERERLERFGDATLYKDGQPRAPKPRDGNVKNVLFRVGQLFKHKRYFYEGIITGWDVECDAGEEWIQNMGVDRLSGGRHQAFYHVLVSDKSVRYVAEENISHFPETTEPTPAIMMLAGRHFKRWDGSERRFVSNVRDEYPDD</sequence>
<dbReference type="InterPro" id="IPR036623">
    <property type="entry name" value="Hemimethylated_DNA-bd_sf"/>
</dbReference>
<dbReference type="InterPro" id="IPR032698">
    <property type="entry name" value="SirB1_N"/>
</dbReference>
<dbReference type="OrthoDB" id="28868at2759"/>
<accession>A0A6A5U133</accession>
<dbReference type="SMART" id="SM00992">
    <property type="entry name" value="YccV-like"/>
    <property type="match status" value="1"/>
</dbReference>
<dbReference type="PROSITE" id="PS50181">
    <property type="entry name" value="FBOX"/>
    <property type="match status" value="1"/>
</dbReference>
<dbReference type="Gene3D" id="2.30.30.390">
    <property type="entry name" value="Hemimethylated DNA-binding domain"/>
    <property type="match status" value="1"/>
</dbReference>
<dbReference type="InterPro" id="IPR036047">
    <property type="entry name" value="F-box-like_dom_sf"/>
</dbReference>
<gene>
    <name evidence="2" type="ORF">CC80DRAFT_64186</name>
</gene>